<dbReference type="InterPro" id="IPR044068">
    <property type="entry name" value="CB"/>
</dbReference>
<evidence type="ECO:0000259" key="6">
    <source>
        <dbReference type="PROSITE" id="PS51898"/>
    </source>
</evidence>
<evidence type="ECO:0000313" key="8">
    <source>
        <dbReference type="EMBL" id="WVX49320.1"/>
    </source>
</evidence>
<reference evidence="8 9" key="1">
    <citation type="submission" date="2015-07" db="EMBL/GenBank/DDBJ databases">
        <authorList>
            <person name="Voget S."/>
            <person name="Dogs M."/>
            <person name="Brinkhoff T.H."/>
            <person name="Daniel R."/>
        </authorList>
    </citation>
    <scope>NUCLEOTIDE SEQUENCE [LARGE SCALE GENOMIC DNA]</scope>
    <source>
        <strain evidence="8 9">B14</strain>
    </source>
</reference>
<evidence type="ECO:0000256" key="3">
    <source>
        <dbReference type="ARBA" id="ARBA00023125"/>
    </source>
</evidence>
<organism evidence="8 9">
    <name type="scientific">Roseobacter fucihabitans</name>
    <dbReference type="NCBI Taxonomy" id="1537242"/>
    <lineage>
        <taxon>Bacteria</taxon>
        <taxon>Pseudomonadati</taxon>
        <taxon>Pseudomonadota</taxon>
        <taxon>Alphaproteobacteria</taxon>
        <taxon>Rhodobacterales</taxon>
        <taxon>Roseobacteraceae</taxon>
        <taxon>Roseobacter</taxon>
    </lineage>
</organism>
<dbReference type="Proteomes" id="UP001318682">
    <property type="component" value="Chromosome"/>
</dbReference>
<gene>
    <name evidence="8" type="primary">xerC_4</name>
    <name evidence="8" type="ORF">ROLI_024110</name>
</gene>
<evidence type="ECO:0000256" key="5">
    <source>
        <dbReference type="PROSITE-ProRule" id="PRU01248"/>
    </source>
</evidence>
<dbReference type="InterPro" id="IPR002104">
    <property type="entry name" value="Integrase_catalytic"/>
</dbReference>
<evidence type="ECO:0000256" key="1">
    <source>
        <dbReference type="ARBA" id="ARBA00022829"/>
    </source>
</evidence>
<dbReference type="InterPro" id="IPR010998">
    <property type="entry name" value="Integrase_recombinase_N"/>
</dbReference>
<dbReference type="Gene3D" id="1.10.443.10">
    <property type="entry name" value="Intergrase catalytic core"/>
    <property type="match status" value="1"/>
</dbReference>
<dbReference type="InterPro" id="IPR013762">
    <property type="entry name" value="Integrase-like_cat_sf"/>
</dbReference>
<dbReference type="PROSITE" id="PS51900">
    <property type="entry name" value="CB"/>
    <property type="match status" value="1"/>
</dbReference>
<dbReference type="Gene3D" id="1.10.150.130">
    <property type="match status" value="1"/>
</dbReference>
<dbReference type="PROSITE" id="PS51898">
    <property type="entry name" value="TYR_RECOMBINASE"/>
    <property type="match status" value="1"/>
</dbReference>
<dbReference type="InterPro" id="IPR050090">
    <property type="entry name" value="Tyrosine_recombinase_XerCD"/>
</dbReference>
<keyword evidence="9" id="KW-1185">Reference proteome</keyword>
<evidence type="ECO:0000313" key="9">
    <source>
        <dbReference type="Proteomes" id="UP001318682"/>
    </source>
</evidence>
<dbReference type="CDD" id="cd00397">
    <property type="entry name" value="DNA_BRE_C"/>
    <property type="match status" value="1"/>
</dbReference>
<sequence length="343" mass="38711">MTKRPNEKNERLKRRFLEYRKFARQLSDKTLDREIAALERFDVWNGRKDFARFHIEQAMGFRTHLEQSKTKTGKPLGKSTMRSVLATLREFVLWLSQQDGFRSRIRAADADYFNLSRRDEAEARAAPPRPAPSINQANRALDLMPSATPQQKRDKAVFALLCLTGVRVAALVSLKIKHINLREQSVTQNPREVATKFGKVIDTFFAKGFDDAETALADWMTYCDEVALYGPDDPLFSATAIAANSNLGFAANGFTREHWKTTEPVRKIVRIAYDAAGIPNYGPHAFRHMLARHAAKHCTSVAELVVTSQNLGHTDVLTTLRSYGQISRDAQRKLITGTTSDVD</sequence>
<feature type="domain" description="Tyr recombinase" evidence="6">
    <location>
        <begin position="127"/>
        <end position="336"/>
    </location>
</feature>
<feature type="domain" description="Core-binding (CB)" evidence="7">
    <location>
        <begin position="7"/>
        <end position="96"/>
    </location>
</feature>
<keyword evidence="3 5" id="KW-0238">DNA-binding</keyword>
<dbReference type="EMBL" id="CP143423">
    <property type="protein sequence ID" value="WVX49320.1"/>
    <property type="molecule type" value="Genomic_DNA"/>
</dbReference>
<keyword evidence="1" id="KW-0159">Chromosome partition</keyword>
<dbReference type="RefSeq" id="WP_338469158.1">
    <property type="nucleotide sequence ID" value="NZ_CP143423.1"/>
</dbReference>
<evidence type="ECO:0000256" key="2">
    <source>
        <dbReference type="ARBA" id="ARBA00022908"/>
    </source>
</evidence>
<dbReference type="Pfam" id="PF00589">
    <property type="entry name" value="Phage_integrase"/>
    <property type="match status" value="1"/>
</dbReference>
<dbReference type="SUPFAM" id="SSF56349">
    <property type="entry name" value="DNA breaking-rejoining enzymes"/>
    <property type="match status" value="1"/>
</dbReference>
<proteinExistence type="predicted"/>
<dbReference type="InterPro" id="IPR011010">
    <property type="entry name" value="DNA_brk_join_enz"/>
</dbReference>
<evidence type="ECO:0000256" key="4">
    <source>
        <dbReference type="ARBA" id="ARBA00023172"/>
    </source>
</evidence>
<dbReference type="PANTHER" id="PTHR30349:SF81">
    <property type="entry name" value="TYROSINE RECOMBINASE XERC"/>
    <property type="match status" value="1"/>
</dbReference>
<accession>A0ABZ2BV20</accession>
<reference evidence="9" key="2">
    <citation type="submission" date="2024-01" db="EMBL/GenBank/DDBJ databases">
        <title>Roseobacter fucihabitans sp. nov., isolated from the brown alga Fucus spiralis.</title>
        <authorList>
            <person name="Hahnke S."/>
            <person name="Berger M."/>
            <person name="Schlingloff A."/>
            <person name="Athale I."/>
            <person name="Neumann-Schaal M."/>
            <person name="Adenaya A."/>
            <person name="Poehlein A."/>
            <person name="Daniel R."/>
            <person name="Pertersen J."/>
            <person name="Brinkhoff T."/>
        </authorList>
    </citation>
    <scope>NUCLEOTIDE SEQUENCE [LARGE SCALE GENOMIC DNA]</scope>
    <source>
        <strain evidence="9">B14</strain>
    </source>
</reference>
<dbReference type="PANTHER" id="PTHR30349">
    <property type="entry name" value="PHAGE INTEGRASE-RELATED"/>
    <property type="match status" value="1"/>
</dbReference>
<evidence type="ECO:0000259" key="7">
    <source>
        <dbReference type="PROSITE" id="PS51900"/>
    </source>
</evidence>
<keyword evidence="2" id="KW-0229">DNA integration</keyword>
<name>A0ABZ2BV20_9RHOB</name>
<protein>
    <submittedName>
        <fullName evidence="8">Tyrosine recombinase XerC</fullName>
    </submittedName>
</protein>
<keyword evidence="4" id="KW-0233">DNA recombination</keyword>